<evidence type="ECO:0000313" key="1">
    <source>
        <dbReference type="EMBL" id="VDK39857.1"/>
    </source>
</evidence>
<gene>
    <name evidence="1" type="ORF">TASK_LOCUS8245</name>
</gene>
<name>A0A0R3WC37_TAEAS</name>
<reference evidence="3" key="1">
    <citation type="submission" date="2017-02" db="UniProtKB">
        <authorList>
            <consortium name="WormBaseParasite"/>
        </authorList>
    </citation>
    <scope>IDENTIFICATION</scope>
</reference>
<dbReference type="OrthoDB" id="10621567at2759"/>
<sequence length="216" mass="23040">MDEKYLPALTSQMLPHAVDGAIADQEQSCELPLHLQLIAPIQNPSATRTSSGQESFSGTMQGTDNLTLGSEVNCAPPQSSFGVEPIISSLAALQITTDAGITVDSPVPLSLASQSTNVNCCDADSSSHNSSTQEVLHNFHRSANWCHQNHSCEEFEGSCILCFIARMLPNSYAANEAEDALDLTVKSSASAASSRESNPPTPLYPGYHQGVWSCKR</sequence>
<keyword evidence="2" id="KW-1185">Reference proteome</keyword>
<reference evidence="1 2" key="2">
    <citation type="submission" date="2018-11" db="EMBL/GenBank/DDBJ databases">
        <authorList>
            <consortium name="Pathogen Informatics"/>
        </authorList>
    </citation>
    <scope>NUCLEOTIDE SEQUENCE [LARGE SCALE GENOMIC DNA]</scope>
</reference>
<dbReference type="Proteomes" id="UP000282613">
    <property type="component" value="Unassembled WGS sequence"/>
</dbReference>
<dbReference type="WBParaSite" id="TASK_0000824401-mRNA-1">
    <property type="protein sequence ID" value="TASK_0000824401-mRNA-1"/>
    <property type="gene ID" value="TASK_0000824401"/>
</dbReference>
<accession>A0A0R3WC37</accession>
<evidence type="ECO:0000313" key="3">
    <source>
        <dbReference type="WBParaSite" id="TASK_0000824401-mRNA-1"/>
    </source>
</evidence>
<evidence type="ECO:0000313" key="2">
    <source>
        <dbReference type="Proteomes" id="UP000282613"/>
    </source>
</evidence>
<dbReference type="AlphaFoldDB" id="A0A0R3WC37"/>
<protein>
    <submittedName>
        <fullName evidence="1 3">Uncharacterized protein</fullName>
    </submittedName>
</protein>
<organism evidence="3">
    <name type="scientific">Taenia asiatica</name>
    <name type="common">Asian tapeworm</name>
    <dbReference type="NCBI Taxonomy" id="60517"/>
    <lineage>
        <taxon>Eukaryota</taxon>
        <taxon>Metazoa</taxon>
        <taxon>Spiralia</taxon>
        <taxon>Lophotrochozoa</taxon>
        <taxon>Platyhelminthes</taxon>
        <taxon>Cestoda</taxon>
        <taxon>Eucestoda</taxon>
        <taxon>Cyclophyllidea</taxon>
        <taxon>Taeniidae</taxon>
        <taxon>Taenia</taxon>
    </lineage>
</organism>
<dbReference type="EMBL" id="UYRS01018756">
    <property type="protein sequence ID" value="VDK39857.1"/>
    <property type="molecule type" value="Genomic_DNA"/>
</dbReference>
<proteinExistence type="predicted"/>